<accession>A0A5B9MLB3</accession>
<evidence type="ECO:0000313" key="5">
    <source>
        <dbReference type="Proteomes" id="UP000321353"/>
    </source>
</evidence>
<sequence>MLPRQRYLHHRFHLPAYGILLLAGLIASLVPRQQCAGEPLRSAPAVWTADTSDPALLGPLFCPHSAITCDPIYYGELFTNARGGIATKRATRYQGLLDLLVTTDLEQLPISLPGRFMLLAQNTHGRGLTDDFVGDTQVISNIDSGDNIMQVSEYWWEFALLDENITVRIGKQDLNTEFLVMDLAADFIQSSFGLSPSAGFPSYPDPGMAAVLLAKLTDSVTLKVGFWDALGNGGGWGFSDNDVTLSILEMEYRYALADGELPGTLDLGVGYQSEGDVTPGVSLSSGYGYYIQAEQLLFRETPRQEESVQGLGIFGAYFPRFANGAIPISSIDDALVCGLVYTGLISGRDEDVAGAGYAWAGLNQGGTNEESAIEVFYKAKLTPRLTLQPDLQYISTPSGIYSDSRVVGTRLELRL</sequence>
<dbReference type="GO" id="GO:0008643">
    <property type="term" value="P:carbohydrate transport"/>
    <property type="evidence" value="ECO:0007669"/>
    <property type="project" value="InterPro"/>
</dbReference>
<dbReference type="InterPro" id="IPR007049">
    <property type="entry name" value="Carb-sel_porin_OprB"/>
</dbReference>
<evidence type="ECO:0000256" key="2">
    <source>
        <dbReference type="RuleBase" id="RU363072"/>
    </source>
</evidence>
<dbReference type="EMBL" id="CP036264">
    <property type="protein sequence ID" value="QEG02143.1"/>
    <property type="molecule type" value="Genomic_DNA"/>
</dbReference>
<dbReference type="RefSeq" id="WP_147871114.1">
    <property type="nucleotide sequence ID" value="NZ_CP036264.1"/>
</dbReference>
<dbReference type="Pfam" id="PF04966">
    <property type="entry name" value="OprB"/>
    <property type="match status" value="1"/>
</dbReference>
<dbReference type="GO" id="GO:0016020">
    <property type="term" value="C:membrane"/>
    <property type="evidence" value="ECO:0007669"/>
    <property type="project" value="InterPro"/>
</dbReference>
<dbReference type="KEGG" id="smam:Mal15_62260"/>
<dbReference type="PANTHER" id="PTHR37944:SF1">
    <property type="entry name" value="PORIN B"/>
    <property type="match status" value="1"/>
</dbReference>
<proteinExistence type="inferred from homology"/>
<evidence type="ECO:0000256" key="1">
    <source>
        <dbReference type="ARBA" id="ARBA00008769"/>
    </source>
</evidence>
<organism evidence="4 5">
    <name type="scientific">Stieleria maiorica</name>
    <dbReference type="NCBI Taxonomy" id="2795974"/>
    <lineage>
        <taxon>Bacteria</taxon>
        <taxon>Pseudomonadati</taxon>
        <taxon>Planctomycetota</taxon>
        <taxon>Planctomycetia</taxon>
        <taxon>Pirellulales</taxon>
        <taxon>Pirellulaceae</taxon>
        <taxon>Stieleria</taxon>
    </lineage>
</organism>
<keyword evidence="5" id="KW-1185">Reference proteome</keyword>
<keyword evidence="3" id="KW-1133">Transmembrane helix</keyword>
<dbReference type="InterPro" id="IPR038673">
    <property type="entry name" value="OprB_sf"/>
</dbReference>
<comment type="similarity">
    <text evidence="1 2">Belongs to the OprB family.</text>
</comment>
<gene>
    <name evidence="4" type="primary">oprB</name>
    <name evidence="4" type="ORF">Mal15_62260</name>
</gene>
<evidence type="ECO:0000313" key="4">
    <source>
        <dbReference type="EMBL" id="QEG02143.1"/>
    </source>
</evidence>
<evidence type="ECO:0000256" key="3">
    <source>
        <dbReference type="SAM" id="Phobius"/>
    </source>
</evidence>
<keyword evidence="3" id="KW-0812">Transmembrane</keyword>
<feature type="transmembrane region" description="Helical" evidence="3">
    <location>
        <begin position="12"/>
        <end position="30"/>
    </location>
</feature>
<name>A0A5B9MLB3_9BACT</name>
<dbReference type="InterPro" id="IPR052932">
    <property type="entry name" value="OprB_Porin"/>
</dbReference>
<dbReference type="Proteomes" id="UP000321353">
    <property type="component" value="Chromosome"/>
</dbReference>
<keyword evidence="3" id="KW-0472">Membrane</keyword>
<dbReference type="Gene3D" id="2.40.160.180">
    <property type="entry name" value="Carbohydrate-selective porin OprB"/>
    <property type="match status" value="1"/>
</dbReference>
<dbReference type="AlphaFoldDB" id="A0A5B9MLB3"/>
<dbReference type="PANTHER" id="PTHR37944">
    <property type="entry name" value="PORIN B"/>
    <property type="match status" value="1"/>
</dbReference>
<dbReference type="GO" id="GO:0015288">
    <property type="term" value="F:porin activity"/>
    <property type="evidence" value="ECO:0007669"/>
    <property type="project" value="InterPro"/>
</dbReference>
<protein>
    <submittedName>
        <fullName evidence="4">Porin B</fullName>
    </submittedName>
</protein>
<reference evidence="4 5" key="1">
    <citation type="submission" date="2019-02" db="EMBL/GenBank/DDBJ databases">
        <title>Planctomycetal bacteria perform biofilm scaping via a novel small molecule.</title>
        <authorList>
            <person name="Jeske O."/>
            <person name="Boedeker C."/>
            <person name="Wiegand S."/>
            <person name="Breitling P."/>
            <person name="Kallscheuer N."/>
            <person name="Jogler M."/>
            <person name="Rohde M."/>
            <person name="Petersen J."/>
            <person name="Medema M.H."/>
            <person name="Surup F."/>
            <person name="Jogler C."/>
        </authorList>
    </citation>
    <scope>NUCLEOTIDE SEQUENCE [LARGE SCALE GENOMIC DNA]</scope>
    <source>
        <strain evidence="4 5">Mal15</strain>
    </source>
</reference>